<dbReference type="Proteomes" id="UP000020766">
    <property type="component" value="Unassembled WGS sequence"/>
</dbReference>
<reference evidence="1 2" key="1">
    <citation type="submission" date="2014-01" db="EMBL/GenBank/DDBJ databases">
        <title>Interspecies Systems Biology Uncovers Metabolites Affecting C. elegans Gene Expression and Life History Traits.</title>
        <authorList>
            <person name="Watson E."/>
            <person name="Macneil L.T."/>
            <person name="Ritter A.D."/>
            <person name="Yilmaz L.S."/>
            <person name="Rosebrock A.P."/>
            <person name="Caudy A.A."/>
            <person name="Walhout A.J."/>
        </authorList>
    </citation>
    <scope>NUCLEOTIDE SEQUENCE [LARGE SCALE GENOMIC DNA]</scope>
    <source>
        <strain evidence="1 2">DA1877</strain>
    </source>
</reference>
<sequence>MTLIGLASVHAPFRDRDREFALTGDLLSFVSPNEKRQSKGDSAECFAVELAAR</sequence>
<dbReference type="AlphaFoldDB" id="A0A014NK97"/>
<evidence type="ECO:0000313" key="1">
    <source>
        <dbReference type="EMBL" id="EXU79888.1"/>
    </source>
</evidence>
<keyword evidence="2" id="KW-1185">Reference proteome</keyword>
<evidence type="ECO:0000313" key="2">
    <source>
        <dbReference type="Proteomes" id="UP000020766"/>
    </source>
</evidence>
<dbReference type="EMBL" id="JBOK01000012">
    <property type="protein sequence ID" value="EXU79888.1"/>
    <property type="molecule type" value="Genomic_DNA"/>
</dbReference>
<protein>
    <submittedName>
        <fullName evidence="1">Uncharacterized protein</fullName>
    </submittedName>
</protein>
<name>A0A014NK97_9BURK</name>
<accession>A0A014NK97</accession>
<proteinExistence type="predicted"/>
<organism evidence="1 2">
    <name type="scientific">Comamonas aquatica DA1877</name>
    <dbReference type="NCBI Taxonomy" id="1457173"/>
    <lineage>
        <taxon>Bacteria</taxon>
        <taxon>Pseudomonadati</taxon>
        <taxon>Pseudomonadota</taxon>
        <taxon>Betaproteobacteria</taxon>
        <taxon>Burkholderiales</taxon>
        <taxon>Comamonadaceae</taxon>
        <taxon>Comamonas</taxon>
    </lineage>
</organism>
<comment type="caution">
    <text evidence="1">The sequence shown here is derived from an EMBL/GenBank/DDBJ whole genome shotgun (WGS) entry which is preliminary data.</text>
</comment>
<gene>
    <name evidence="1" type="ORF">AX13_03105</name>
</gene>